<dbReference type="InterPro" id="IPR041498">
    <property type="entry name" value="Big_6"/>
</dbReference>
<protein>
    <submittedName>
        <fullName evidence="3">Cell wall-binding protein</fullName>
    </submittedName>
</protein>
<reference evidence="4" key="2">
    <citation type="submission" date="2020-08" db="EMBL/GenBank/DDBJ databases">
        <title>The Agave Microbiome: Exploring the role of microbial communities in plant adaptations to desert environments.</title>
        <authorList>
            <person name="Partida-Martinez L.P."/>
        </authorList>
    </citation>
    <scope>NUCLEOTIDE SEQUENCE [LARGE SCALE GENOMIC DNA]</scope>
    <source>
        <strain evidence="4">AT2.8</strain>
    </source>
</reference>
<dbReference type="InterPro" id="IPR013783">
    <property type="entry name" value="Ig-like_fold"/>
</dbReference>
<evidence type="ECO:0000313" key="3">
    <source>
        <dbReference type="EMBL" id="NYE03610.1"/>
    </source>
</evidence>
<keyword evidence="1" id="KW-0732">Signal</keyword>
<dbReference type="PANTHER" id="PTHR30032">
    <property type="entry name" value="N-ACETYLMURAMOYL-L-ALANINE AMIDASE-RELATED"/>
    <property type="match status" value="1"/>
</dbReference>
<dbReference type="EMBL" id="JACCBX010000001">
    <property type="protein sequence ID" value="NYE03610.1"/>
    <property type="molecule type" value="Genomic_DNA"/>
</dbReference>
<dbReference type="AlphaFoldDB" id="A0A852T4J6"/>
<comment type="caution">
    <text evidence="3">The sequence shown here is derived from an EMBL/GenBank/DDBJ whole genome shotgun (WGS) entry which is preliminary data.</text>
</comment>
<name>A0A852T4J6_9BACI</name>
<dbReference type="Pfam" id="PF04122">
    <property type="entry name" value="CW_binding_2"/>
    <property type="match status" value="3"/>
</dbReference>
<dbReference type="Pfam" id="PF17936">
    <property type="entry name" value="Big_6"/>
    <property type="match status" value="1"/>
</dbReference>
<feature type="domain" description="Bacterial Ig" evidence="2">
    <location>
        <begin position="44"/>
        <end position="111"/>
    </location>
</feature>
<feature type="chain" id="PRO_5039600634" evidence="1">
    <location>
        <begin position="21"/>
        <end position="404"/>
    </location>
</feature>
<accession>A0A852T4J6</accession>
<evidence type="ECO:0000256" key="1">
    <source>
        <dbReference type="SAM" id="SignalP"/>
    </source>
</evidence>
<proteinExistence type="predicted"/>
<dbReference type="PANTHER" id="PTHR30032:SF8">
    <property type="entry name" value="GERMINATION-SPECIFIC N-ACETYLMURAMOYL-L-ALANINE AMIDASE"/>
    <property type="match status" value="1"/>
</dbReference>
<organism evidence="3 4">
    <name type="scientific">Neobacillus niacini</name>
    <dbReference type="NCBI Taxonomy" id="86668"/>
    <lineage>
        <taxon>Bacteria</taxon>
        <taxon>Bacillati</taxon>
        <taxon>Bacillota</taxon>
        <taxon>Bacilli</taxon>
        <taxon>Bacillales</taxon>
        <taxon>Bacillaceae</taxon>
        <taxon>Neobacillus</taxon>
    </lineage>
</organism>
<dbReference type="InterPro" id="IPR007253">
    <property type="entry name" value="Cell_wall-bd_2"/>
</dbReference>
<sequence>MKHKSLSIIFVLFLSLFTQAGIYQAEEIPDTNPPKEPLLGNYVEGEKELRGMSESLATIIVFAKGQEIGRGTAQSDGFFTISIISQAAGTTLEVIAVDKSNNQSPPATLVVDESVKRIYGENRYFTAVAISNEAFPHGANMVVLVRGDDFPDALAAGPLAYKLGAPILSKESTLLPEYVKNEITRLGAKNVIIIGGDGAVSIPVETELKVSLGLHVERIAGVNRYDTAAKIADRMGIKDKVVLAYGKGYADALSMSPYAARDGMPILLTETTFIPKETRQVLEKAEITFVVGGEGVISDRVLAQIENGIRISGATRFETNARILELFGSFSNRAVLATGRNYADALTGSVLAARIDSHILLVEKDYVPEPLKNWLTTYGKVNQYKLLGGPEVLSDKMIRTIPTH</sequence>
<evidence type="ECO:0000259" key="2">
    <source>
        <dbReference type="Pfam" id="PF17936"/>
    </source>
</evidence>
<reference evidence="4" key="1">
    <citation type="submission" date="2020-07" db="EMBL/GenBank/DDBJ databases">
        <authorList>
            <person name="Partida-Martinez L."/>
            <person name="Huntemann M."/>
            <person name="Clum A."/>
            <person name="Wang J."/>
            <person name="Palaniappan K."/>
            <person name="Ritter S."/>
            <person name="Chen I.-M."/>
            <person name="Stamatis D."/>
            <person name="Reddy T."/>
            <person name="O'Malley R."/>
            <person name="Daum C."/>
            <person name="Shapiro N."/>
            <person name="Ivanova N."/>
            <person name="Kyrpides N."/>
            <person name="Woyke T."/>
        </authorList>
    </citation>
    <scope>NUCLEOTIDE SEQUENCE [LARGE SCALE GENOMIC DNA]</scope>
    <source>
        <strain evidence="4">AT2.8</strain>
    </source>
</reference>
<feature type="signal peptide" evidence="1">
    <location>
        <begin position="1"/>
        <end position="20"/>
    </location>
</feature>
<dbReference type="InterPro" id="IPR051922">
    <property type="entry name" value="Bact_Sporulation_Assoc"/>
</dbReference>
<evidence type="ECO:0000313" key="4">
    <source>
        <dbReference type="Proteomes" id="UP000548423"/>
    </source>
</evidence>
<dbReference type="Gene3D" id="3.40.50.12090">
    <property type="match status" value="2"/>
</dbReference>
<dbReference type="Proteomes" id="UP000548423">
    <property type="component" value="Unassembled WGS sequence"/>
</dbReference>
<gene>
    <name evidence="3" type="ORF">F4694_000329</name>
</gene>
<dbReference type="Gene3D" id="2.60.40.10">
    <property type="entry name" value="Immunoglobulins"/>
    <property type="match status" value="1"/>
</dbReference>